<reference evidence="7 9" key="2">
    <citation type="submission" date="2018-06" db="EMBL/GenBank/DDBJ databases">
        <authorList>
            <consortium name="Pathogen Informatics"/>
            <person name="Doyle S."/>
        </authorList>
    </citation>
    <scope>NUCLEOTIDE SEQUENCE [LARGE SCALE GENOMIC DNA]</scope>
    <source>
        <strain evidence="7 9">NCTC12437</strain>
    </source>
</reference>
<keyword evidence="8" id="KW-1185">Reference proteome</keyword>
<comment type="function">
    <text evidence="4">Murein-degrading enzyme. May play a role in recycling of muropeptides during cell elongation and/or cell division.</text>
</comment>
<dbReference type="PANTHER" id="PTHR30124:SF0">
    <property type="entry name" value="MEMBRANE-BOUND LYTIC MUREIN TRANSGLYCOSYLASE A"/>
    <property type="match status" value="1"/>
</dbReference>
<reference evidence="6 8" key="1">
    <citation type="submission" date="2015-11" db="EMBL/GenBank/DDBJ databases">
        <title>Genomic analysis of 38 Legionella species identifies large and diverse effector repertoires.</title>
        <authorList>
            <person name="Burstein D."/>
            <person name="Amaro F."/>
            <person name="Zusman T."/>
            <person name="Lifshitz Z."/>
            <person name="Cohen O."/>
            <person name="Gilbert J.A."/>
            <person name="Pupko T."/>
            <person name="Shuman H.A."/>
            <person name="Segal G."/>
        </authorList>
    </citation>
    <scope>NUCLEOTIDE SEQUENCE [LARGE SCALE GENOMIC DNA]</scope>
    <source>
        <strain evidence="6 8">CDC#1407-AL-14</strain>
    </source>
</reference>
<proteinExistence type="predicted"/>
<dbReference type="Pfam" id="PF03562">
    <property type="entry name" value="MltA"/>
    <property type="match status" value="1"/>
</dbReference>
<evidence type="ECO:0000313" key="9">
    <source>
        <dbReference type="Proteomes" id="UP000255066"/>
    </source>
</evidence>
<dbReference type="GO" id="GO:0019867">
    <property type="term" value="C:outer membrane"/>
    <property type="evidence" value="ECO:0007669"/>
    <property type="project" value="InterPro"/>
</dbReference>
<dbReference type="Proteomes" id="UP000255066">
    <property type="component" value="Unassembled WGS sequence"/>
</dbReference>
<feature type="domain" description="Lytic transglycosylase MltA" evidence="5">
    <location>
        <begin position="153"/>
        <end position="310"/>
    </location>
</feature>
<keyword evidence="2 4" id="KW-0456">Lyase</keyword>
<protein>
    <recommendedName>
        <fullName evidence="4">Membrane-bound lytic murein transglycosylase A</fullName>
        <ecNumber evidence="4">4.2.2.n1</ecNumber>
    </recommendedName>
    <alternativeName>
        <fullName evidence="4">Murein hydrolase A</fullName>
    </alternativeName>
</protein>
<dbReference type="GO" id="GO:0009254">
    <property type="term" value="P:peptidoglycan turnover"/>
    <property type="evidence" value="ECO:0007669"/>
    <property type="project" value="UniProtKB-UniRule"/>
</dbReference>
<evidence type="ECO:0000259" key="5">
    <source>
        <dbReference type="SMART" id="SM00925"/>
    </source>
</evidence>
<dbReference type="InterPro" id="IPR005300">
    <property type="entry name" value="MltA_B"/>
</dbReference>
<evidence type="ECO:0000256" key="2">
    <source>
        <dbReference type="ARBA" id="ARBA00023239"/>
    </source>
</evidence>
<dbReference type="PIRSF" id="PIRSF019422">
    <property type="entry name" value="MltA"/>
    <property type="match status" value="1"/>
</dbReference>
<dbReference type="AlphaFoldDB" id="A0A378I9L7"/>
<dbReference type="Pfam" id="PF06725">
    <property type="entry name" value="3D"/>
    <property type="match status" value="1"/>
</dbReference>
<sequence>MKRLFSSFSLLLFFLSAVVLYKFWPLSAPDSVVPPSVVQEIPIDKPVLPGPVQLKRAQFSQLPGWKDASLKKSFLTFQLSCNTFLKQDPQADAGSNQIPLKVKDWLPACKAAKKLSKVDEKKARSFFRKWFVPFEFFQDKPVDGLFTGYYLPLLHGSLAKTSEFNVPIYGLPDNIVTVNPADFGYKGINRRLVGRVVNGKLLPFHVREEINKGVLKENAPVLLWVDSHIDRLYLEIQGSGIVKLPNGETIFLGYAGENGASYTPIGRVLIEKGIMTKENASMQSIRAYLEAHPDEILPVTNKNESFVFFKQLKNSAAMGAQGVPLTPGYSLAVDRKWIPLGTPLWLDTSHPAANMPEPQTFQRLMIAQDTGGAIRGQVRGDVFWGEGEEATYTAGLMKNPGHYWLFLPRHAEKKLPKQFD</sequence>
<dbReference type="SMART" id="SM00925">
    <property type="entry name" value="MltA"/>
    <property type="match status" value="1"/>
</dbReference>
<evidence type="ECO:0000313" key="8">
    <source>
        <dbReference type="Proteomes" id="UP000054735"/>
    </source>
</evidence>
<dbReference type="CDD" id="cd14668">
    <property type="entry name" value="mlta_B"/>
    <property type="match status" value="1"/>
</dbReference>
<gene>
    <name evidence="7" type="primary">mltA_1</name>
    <name evidence="6" type="ORF">Lbir_2009</name>
    <name evidence="7" type="ORF">NCTC12437_01306</name>
</gene>
<comment type="catalytic activity">
    <reaction evidence="1 4">
        <text>Exolytic cleavage of the (1-&gt;4)-beta-glycosidic linkage between N-acetylmuramic acid (MurNAc) and N-acetylglucosamine (GlcNAc) residues in peptidoglycan, from either the reducing or the non-reducing ends of the peptidoglycan chains, with concomitant formation of a 1,6-anhydrobond in the MurNAc residue.</text>
        <dbReference type="EC" id="4.2.2.n1"/>
    </reaction>
</comment>
<dbReference type="EMBL" id="LNXT01000040">
    <property type="protein sequence ID" value="KTC69270.1"/>
    <property type="molecule type" value="Genomic_DNA"/>
</dbReference>
<organism evidence="7 9">
    <name type="scientific">Legionella birminghamensis</name>
    <dbReference type="NCBI Taxonomy" id="28083"/>
    <lineage>
        <taxon>Bacteria</taxon>
        <taxon>Pseudomonadati</taxon>
        <taxon>Pseudomonadota</taxon>
        <taxon>Gammaproteobacteria</taxon>
        <taxon>Legionellales</taxon>
        <taxon>Legionellaceae</taxon>
        <taxon>Legionella</taxon>
    </lineage>
</organism>
<dbReference type="EMBL" id="UGNW01000001">
    <property type="protein sequence ID" value="STX31532.1"/>
    <property type="molecule type" value="Genomic_DNA"/>
</dbReference>
<dbReference type="PANTHER" id="PTHR30124">
    <property type="entry name" value="MEMBRANE-BOUND LYTIC MUREIN TRANSGLYCOSYLASE A"/>
    <property type="match status" value="1"/>
</dbReference>
<name>A0A378I9L7_9GAMM</name>
<dbReference type="InterPro" id="IPR026044">
    <property type="entry name" value="MltA"/>
</dbReference>
<dbReference type="EC" id="4.2.2.n1" evidence="4"/>
<dbReference type="Proteomes" id="UP000054735">
    <property type="component" value="Unassembled WGS sequence"/>
</dbReference>
<evidence type="ECO:0000313" key="6">
    <source>
        <dbReference type="EMBL" id="KTC69270.1"/>
    </source>
</evidence>
<evidence type="ECO:0000256" key="4">
    <source>
        <dbReference type="PIRNR" id="PIRNR019422"/>
    </source>
</evidence>
<evidence type="ECO:0000256" key="1">
    <source>
        <dbReference type="ARBA" id="ARBA00001420"/>
    </source>
</evidence>
<keyword evidence="3 4" id="KW-0961">Cell wall biogenesis/degradation</keyword>
<accession>A0A378I9L7</accession>
<evidence type="ECO:0000313" key="7">
    <source>
        <dbReference type="EMBL" id="STX31532.1"/>
    </source>
</evidence>
<dbReference type="GO" id="GO:0009253">
    <property type="term" value="P:peptidoglycan catabolic process"/>
    <property type="evidence" value="ECO:0007669"/>
    <property type="project" value="TreeGrafter"/>
</dbReference>
<dbReference type="RefSeq" id="WP_083503143.1">
    <property type="nucleotide sequence ID" value="NZ_CAAAHV010000005.1"/>
</dbReference>
<evidence type="ECO:0000256" key="3">
    <source>
        <dbReference type="ARBA" id="ARBA00023316"/>
    </source>
</evidence>
<dbReference type="GO" id="GO:0008933">
    <property type="term" value="F:peptidoglycan lytic transglycosylase activity"/>
    <property type="evidence" value="ECO:0007669"/>
    <property type="project" value="TreeGrafter"/>
</dbReference>
<dbReference type="GO" id="GO:0071555">
    <property type="term" value="P:cell wall organization"/>
    <property type="evidence" value="ECO:0007669"/>
    <property type="project" value="UniProtKB-KW"/>
</dbReference>
<dbReference type="InterPro" id="IPR010611">
    <property type="entry name" value="3D_dom"/>
</dbReference>
<dbReference type="SUPFAM" id="SSF50685">
    <property type="entry name" value="Barwin-like endoglucanases"/>
    <property type="match status" value="1"/>
</dbReference>
<dbReference type="CDD" id="cd14485">
    <property type="entry name" value="mltA_like_LT_A"/>
    <property type="match status" value="1"/>
</dbReference>
<dbReference type="Gene3D" id="2.40.40.10">
    <property type="entry name" value="RlpA-like domain"/>
    <property type="match status" value="1"/>
</dbReference>
<dbReference type="Gene3D" id="2.40.240.50">
    <property type="entry name" value="Barwin-like endoglucanases"/>
    <property type="match status" value="1"/>
</dbReference>
<dbReference type="InterPro" id="IPR036908">
    <property type="entry name" value="RlpA-like_sf"/>
</dbReference>
<dbReference type="OrthoDB" id="9783686at2"/>
<dbReference type="GO" id="GO:0004553">
    <property type="term" value="F:hydrolase activity, hydrolyzing O-glycosyl compounds"/>
    <property type="evidence" value="ECO:0007669"/>
    <property type="project" value="InterPro"/>
</dbReference>